<keyword evidence="5" id="KW-0175">Coiled coil</keyword>
<dbReference type="Pfam" id="PF12542">
    <property type="entry name" value="CWC25"/>
    <property type="match status" value="1"/>
</dbReference>
<dbReference type="SMART" id="SM01083">
    <property type="entry name" value="Cir_N"/>
    <property type="match status" value="1"/>
</dbReference>
<feature type="compositionally biased region" description="Basic residues" evidence="8">
    <location>
        <begin position="191"/>
        <end position="203"/>
    </location>
</feature>
<keyword evidence="7" id="KW-0539">Nucleus</keyword>
<dbReference type="AlphaFoldDB" id="A0A9P6T9N6"/>
<proteinExistence type="inferred from homology"/>
<feature type="domain" description="CBF1-interacting co-repressor CIR N-terminal" evidence="9">
    <location>
        <begin position="11"/>
        <end position="47"/>
    </location>
</feature>
<evidence type="ECO:0000259" key="9">
    <source>
        <dbReference type="SMART" id="SM01083"/>
    </source>
</evidence>
<feature type="region of interest" description="Disordered" evidence="8">
    <location>
        <begin position="173"/>
        <end position="385"/>
    </location>
</feature>
<dbReference type="InterPro" id="IPR051376">
    <property type="entry name" value="CWC25_splicing_factor"/>
</dbReference>
<evidence type="ECO:0000256" key="8">
    <source>
        <dbReference type="SAM" id="MobiDB-lite"/>
    </source>
</evidence>
<dbReference type="GO" id="GO:0005684">
    <property type="term" value="C:U2-type spliceosomal complex"/>
    <property type="evidence" value="ECO:0007669"/>
    <property type="project" value="TreeGrafter"/>
</dbReference>
<feature type="region of interest" description="Disordered" evidence="8">
    <location>
        <begin position="112"/>
        <end position="141"/>
    </location>
</feature>
<feature type="compositionally biased region" description="Polar residues" evidence="8">
    <location>
        <begin position="129"/>
        <end position="138"/>
    </location>
</feature>
<dbReference type="GO" id="GO:0000398">
    <property type="term" value="P:mRNA splicing, via spliceosome"/>
    <property type="evidence" value="ECO:0007669"/>
    <property type="project" value="TreeGrafter"/>
</dbReference>
<dbReference type="EMBL" id="MU167310">
    <property type="protein sequence ID" value="KAG0143785.1"/>
    <property type="molecule type" value="Genomic_DNA"/>
</dbReference>
<evidence type="ECO:0000313" key="10">
    <source>
        <dbReference type="EMBL" id="KAG0143785.1"/>
    </source>
</evidence>
<gene>
    <name evidence="10" type="ORF">CROQUDRAFT_95829</name>
</gene>
<comment type="similarity">
    <text evidence="2">Belongs to the CWC25 family.</text>
</comment>
<dbReference type="Proteomes" id="UP000886653">
    <property type="component" value="Unassembled WGS sequence"/>
</dbReference>
<feature type="compositionally biased region" description="Polar residues" evidence="8">
    <location>
        <begin position="363"/>
        <end position="377"/>
    </location>
</feature>
<evidence type="ECO:0000256" key="6">
    <source>
        <dbReference type="ARBA" id="ARBA00023187"/>
    </source>
</evidence>
<feature type="compositionally biased region" description="Basic and acidic residues" evidence="8">
    <location>
        <begin position="204"/>
        <end position="236"/>
    </location>
</feature>
<feature type="compositionally biased region" description="Basic and acidic residues" evidence="8">
    <location>
        <begin position="177"/>
        <end position="190"/>
    </location>
</feature>
<evidence type="ECO:0000256" key="5">
    <source>
        <dbReference type="ARBA" id="ARBA00023054"/>
    </source>
</evidence>
<evidence type="ECO:0000256" key="1">
    <source>
        <dbReference type="ARBA" id="ARBA00004123"/>
    </source>
</evidence>
<name>A0A9P6T9N6_9BASI</name>
<comment type="caution">
    <text evidence="10">The sequence shown here is derived from an EMBL/GenBank/DDBJ whole genome shotgun (WGS) entry which is preliminary data.</text>
</comment>
<evidence type="ECO:0000256" key="7">
    <source>
        <dbReference type="ARBA" id="ARBA00023242"/>
    </source>
</evidence>
<feature type="compositionally biased region" description="Basic and acidic residues" evidence="8">
    <location>
        <begin position="282"/>
        <end position="305"/>
    </location>
</feature>
<keyword evidence="6" id="KW-0508">mRNA splicing</keyword>
<organism evidence="10 11">
    <name type="scientific">Cronartium quercuum f. sp. fusiforme G11</name>
    <dbReference type="NCBI Taxonomy" id="708437"/>
    <lineage>
        <taxon>Eukaryota</taxon>
        <taxon>Fungi</taxon>
        <taxon>Dikarya</taxon>
        <taxon>Basidiomycota</taxon>
        <taxon>Pucciniomycotina</taxon>
        <taxon>Pucciniomycetes</taxon>
        <taxon>Pucciniales</taxon>
        <taxon>Coleosporiaceae</taxon>
        <taxon>Cronartium</taxon>
    </lineage>
</organism>
<accession>A0A9P6T9N6</accession>
<reference evidence="10" key="1">
    <citation type="submission" date="2013-11" db="EMBL/GenBank/DDBJ databases">
        <title>Genome sequence of the fusiform rust pathogen reveals effectors for host alternation and coevolution with pine.</title>
        <authorList>
            <consortium name="DOE Joint Genome Institute"/>
            <person name="Smith K."/>
            <person name="Pendleton A."/>
            <person name="Kubisiak T."/>
            <person name="Anderson C."/>
            <person name="Salamov A."/>
            <person name="Aerts A."/>
            <person name="Riley R."/>
            <person name="Clum A."/>
            <person name="Lindquist E."/>
            <person name="Ence D."/>
            <person name="Campbell M."/>
            <person name="Kronenberg Z."/>
            <person name="Feau N."/>
            <person name="Dhillon B."/>
            <person name="Hamelin R."/>
            <person name="Burleigh J."/>
            <person name="Smith J."/>
            <person name="Yandell M."/>
            <person name="Nelson C."/>
            <person name="Grigoriev I."/>
            <person name="Davis J."/>
        </authorList>
    </citation>
    <scope>NUCLEOTIDE SEQUENCE</scope>
    <source>
        <strain evidence="10">G11</strain>
    </source>
</reference>
<dbReference type="PANTHER" id="PTHR16196:SF0">
    <property type="entry name" value="PRE-MRNA-SPLICING FACTOR CWC25 HOMOLOG"/>
    <property type="match status" value="1"/>
</dbReference>
<protein>
    <recommendedName>
        <fullName evidence="9">CBF1-interacting co-repressor CIR N-terminal domain-containing protein</fullName>
    </recommendedName>
</protein>
<keyword evidence="11" id="KW-1185">Reference proteome</keyword>
<sequence length="471" mass="54330">MGGGDLNMKKSWHPLLMKNQERVWKEERKAVEERKKTAQLQKELAEERQLQELQRLQAAQGGGRREERVDWLYATPAAGTGMNLEDQEAYLLGKKTVDKLFKEKDEAAAKMAARASQADKDRPGGGFISLQNANTARDTASKIREDPLLAIKQQEQMAYEALMKNPARLKAMQAGELSKEARKLEKEERKRAKQEKRDRKRDRKIIDNEHYDRDADGKRSRHEREFGRSERTEVKDHHHRTRRSSSDRRYVDDRHRSPVRERQRSSQDHRRRRASASPPSHASERYRDRSSRHDSKTPPRRRNFDDDASPAFSPRGDKPNGFERLSPHRRIQRSSSPGRSRREMPPPPPQHRNHNQSHDRALNRQSQTGPSSSSNKLTEARAAKLAQMQAAAKAIHDSRSERLVQLEAEDAERLRFEEAEREQNRIKSGGIGDGTRAKFVREQEKKVFFGEMGLGERVKRSGGVGMVKDAE</sequence>
<dbReference type="InterPro" id="IPR019339">
    <property type="entry name" value="CIR_N_dom"/>
</dbReference>
<feature type="compositionally biased region" description="Basic and acidic residues" evidence="8">
    <location>
        <begin position="244"/>
        <end position="268"/>
    </location>
</feature>
<keyword evidence="4" id="KW-0747">Spliceosome</keyword>
<comment type="subcellular location">
    <subcellularLocation>
        <location evidence="1">Nucleus</location>
    </subcellularLocation>
</comment>
<dbReference type="PANTHER" id="PTHR16196">
    <property type="entry name" value="CELL CYCLE CONTROL PROTEIN CWF25"/>
    <property type="match status" value="1"/>
</dbReference>
<dbReference type="InterPro" id="IPR022209">
    <property type="entry name" value="CWC25"/>
</dbReference>
<evidence type="ECO:0000313" key="11">
    <source>
        <dbReference type="Proteomes" id="UP000886653"/>
    </source>
</evidence>
<evidence type="ECO:0000256" key="4">
    <source>
        <dbReference type="ARBA" id="ARBA00022728"/>
    </source>
</evidence>
<evidence type="ECO:0000256" key="2">
    <source>
        <dbReference type="ARBA" id="ARBA00006695"/>
    </source>
</evidence>
<dbReference type="OrthoDB" id="21123at2759"/>
<keyword evidence="3" id="KW-0507">mRNA processing</keyword>
<dbReference type="Pfam" id="PF10197">
    <property type="entry name" value="Cir_N"/>
    <property type="match status" value="1"/>
</dbReference>
<evidence type="ECO:0000256" key="3">
    <source>
        <dbReference type="ARBA" id="ARBA00022664"/>
    </source>
</evidence>